<dbReference type="PANTHER" id="PTHR43747">
    <property type="entry name" value="FAD-BINDING PROTEIN"/>
    <property type="match status" value="1"/>
</dbReference>
<organism evidence="2 3">
    <name type="scientific">Dentiscutata erythropus</name>
    <dbReference type="NCBI Taxonomy" id="1348616"/>
    <lineage>
        <taxon>Eukaryota</taxon>
        <taxon>Fungi</taxon>
        <taxon>Fungi incertae sedis</taxon>
        <taxon>Mucoromycota</taxon>
        <taxon>Glomeromycotina</taxon>
        <taxon>Glomeromycetes</taxon>
        <taxon>Diversisporales</taxon>
        <taxon>Gigasporaceae</taxon>
        <taxon>Dentiscutata</taxon>
    </lineage>
</organism>
<dbReference type="SUPFAM" id="SSF51905">
    <property type="entry name" value="FAD/NAD(P)-binding domain"/>
    <property type="match status" value="1"/>
</dbReference>
<dbReference type="Gene3D" id="3.50.50.60">
    <property type="entry name" value="FAD/NAD(P)-binding domain"/>
    <property type="match status" value="1"/>
</dbReference>
<dbReference type="GO" id="GO:0004497">
    <property type="term" value="F:monooxygenase activity"/>
    <property type="evidence" value="ECO:0007669"/>
    <property type="project" value="InterPro"/>
</dbReference>
<dbReference type="InterPro" id="IPR050816">
    <property type="entry name" value="Flavin-dep_Halogenase_NPB"/>
</dbReference>
<dbReference type="OrthoDB" id="2647594at2759"/>
<comment type="caution">
    <text evidence="2">The sequence shown here is derived from an EMBL/GenBank/DDBJ whole genome shotgun (WGS) entry which is preliminary data.</text>
</comment>
<keyword evidence="3" id="KW-1185">Reference proteome</keyword>
<sequence length="386" mass="44449">MFKTLQEQKFDVIIIGGGVAGSCSAIRLSQLFESTLPEAAFRKISIIEEKKDFGTFKVGESLPSEAKPLLQSLGVLDKIINDVEQGKHLHCFGNTSAWGSKELHGTDSIFNPYGSGFHLDRSLFEETLLNAAESQFGRFVTVLRGFSVIELSFGKEINNDDIYWKVMTLPTQVPNPIYGKILIDASGRRCCIRKFNPNLKRCSFDKLLSFACLFESTPKTCKDIPTKDTGSHTLQKIRMIDEFRKLLKENASYINQCIKDYEYHPIGNRIWCLAANSEALSSFGILTALYNSKIGAEAVFFQFFHNKRIKMEINQNTYSEKSKNSINQQDDIEIQPIEIYQQKMMKTLNDYRKVKNYFYCKEQRWPDEIFWTRRHFENIDNTNMSE</sequence>
<reference evidence="2" key="1">
    <citation type="submission" date="2021-06" db="EMBL/GenBank/DDBJ databases">
        <authorList>
            <person name="Kallberg Y."/>
            <person name="Tangrot J."/>
            <person name="Rosling A."/>
        </authorList>
    </citation>
    <scope>NUCLEOTIDE SEQUENCE</scope>
    <source>
        <strain evidence="2">MA453B</strain>
    </source>
</reference>
<accession>A0A9N9HSP9</accession>
<dbReference type="PROSITE" id="PS51257">
    <property type="entry name" value="PROKAR_LIPOPROTEIN"/>
    <property type="match status" value="1"/>
</dbReference>
<gene>
    <name evidence="2" type="ORF">DERYTH_LOCUS13147</name>
</gene>
<evidence type="ECO:0000313" key="2">
    <source>
        <dbReference type="EMBL" id="CAG8703643.1"/>
    </source>
</evidence>
<dbReference type="Proteomes" id="UP000789405">
    <property type="component" value="Unassembled WGS sequence"/>
</dbReference>
<name>A0A9N9HSP9_9GLOM</name>
<dbReference type="InterPro" id="IPR006905">
    <property type="entry name" value="Flavin_halogenase"/>
</dbReference>
<proteinExistence type="inferred from homology"/>
<dbReference type="InterPro" id="IPR036188">
    <property type="entry name" value="FAD/NAD-bd_sf"/>
</dbReference>
<dbReference type="PANTHER" id="PTHR43747:SF1">
    <property type="entry name" value="SLR1998 PROTEIN"/>
    <property type="match status" value="1"/>
</dbReference>
<comment type="similarity">
    <text evidence="1">Belongs to the flavin-dependent halogenase family.</text>
</comment>
<dbReference type="Pfam" id="PF04820">
    <property type="entry name" value="Trp_halogenase"/>
    <property type="match status" value="1"/>
</dbReference>
<dbReference type="EMBL" id="CAJVPY010009008">
    <property type="protein sequence ID" value="CAG8703643.1"/>
    <property type="molecule type" value="Genomic_DNA"/>
</dbReference>
<protein>
    <submittedName>
        <fullName evidence="2">26897_t:CDS:1</fullName>
    </submittedName>
</protein>
<dbReference type="Gene3D" id="3.30.9.100">
    <property type="match status" value="1"/>
</dbReference>
<evidence type="ECO:0000313" key="3">
    <source>
        <dbReference type="Proteomes" id="UP000789405"/>
    </source>
</evidence>
<evidence type="ECO:0000256" key="1">
    <source>
        <dbReference type="ARBA" id="ARBA00005706"/>
    </source>
</evidence>
<dbReference type="AlphaFoldDB" id="A0A9N9HSP9"/>